<dbReference type="STRING" id="1319815.HMPREF0202_00183"/>
<evidence type="ECO:0000256" key="6">
    <source>
        <dbReference type="ARBA" id="ARBA00023270"/>
    </source>
</evidence>
<sequence>MDKLFIGGIEFNNRLITGSGKFSNYSLINEMLNKCGSEMITVALRRVDLSGKSENILEYVPKNIKLLPNTSGARNAEEAIKIARIARASGCGDFIKIEIISDMKYLMPDNEETIKATKVLAKEGFIVMPYINPDLIVAKKLELAGAAAIMPLGAPIGSNKGLLTKPMIEILVENCTLPIIVDAGIGKPSHACEAMEIGCSAVLVDTAIATSGDPVKMSIAFNKAVQAGREAYLAKCGKINNTAIASSPLTGFLRD</sequence>
<dbReference type="UniPathway" id="UPA00060"/>
<feature type="binding site" evidence="8">
    <location>
        <position position="157"/>
    </location>
    <ligand>
        <name>1-deoxy-D-xylulose 5-phosphate</name>
        <dbReference type="ChEBI" id="CHEBI:57792"/>
    </ligand>
</feature>
<accession>U7VEM5</accession>
<dbReference type="GO" id="GO:0005737">
    <property type="term" value="C:cytoplasm"/>
    <property type="evidence" value="ECO:0007669"/>
    <property type="project" value="UniProtKB-SubCell"/>
</dbReference>
<dbReference type="AlphaFoldDB" id="U7VEM5"/>
<evidence type="ECO:0000256" key="1">
    <source>
        <dbReference type="ARBA" id="ARBA00002834"/>
    </source>
</evidence>
<dbReference type="PATRIC" id="fig|1319815.3.peg.177"/>
<dbReference type="EMBL" id="AXZF01000005">
    <property type="protein sequence ID" value="ERT69980.1"/>
    <property type="molecule type" value="Genomic_DNA"/>
</dbReference>
<evidence type="ECO:0000259" key="9">
    <source>
        <dbReference type="Pfam" id="PF05690"/>
    </source>
</evidence>
<feature type="binding site" evidence="8">
    <location>
        <begin position="205"/>
        <end position="206"/>
    </location>
    <ligand>
        <name>1-deoxy-D-xylulose 5-phosphate</name>
        <dbReference type="ChEBI" id="CHEBI:57792"/>
    </ligand>
</feature>
<feature type="binding site" evidence="8">
    <location>
        <begin position="183"/>
        <end position="184"/>
    </location>
    <ligand>
        <name>1-deoxy-D-xylulose 5-phosphate</name>
        <dbReference type="ChEBI" id="CHEBI:57792"/>
    </ligand>
</feature>
<protein>
    <recommendedName>
        <fullName evidence="3 8">Thiazole synthase</fullName>
        <ecNumber evidence="3 8">2.8.1.10</ecNumber>
    </recommendedName>
</protein>
<dbReference type="GO" id="GO:1990107">
    <property type="term" value="F:thiazole synthase activity"/>
    <property type="evidence" value="ECO:0007669"/>
    <property type="project" value="UniProtKB-EC"/>
</dbReference>
<name>U7VEM5_9FUSO</name>
<comment type="catalytic activity">
    <reaction evidence="7 8">
        <text>[ThiS sulfur-carrier protein]-C-terminal-Gly-aminoethanethioate + 2-iminoacetate + 1-deoxy-D-xylulose 5-phosphate = [ThiS sulfur-carrier protein]-C-terminal Gly-Gly + 2-[(2R,5Z)-2-carboxy-4-methylthiazol-5(2H)-ylidene]ethyl phosphate + 2 H2O + H(+)</text>
        <dbReference type="Rhea" id="RHEA:26297"/>
        <dbReference type="Rhea" id="RHEA-COMP:12909"/>
        <dbReference type="Rhea" id="RHEA-COMP:19908"/>
        <dbReference type="ChEBI" id="CHEBI:15377"/>
        <dbReference type="ChEBI" id="CHEBI:15378"/>
        <dbReference type="ChEBI" id="CHEBI:57792"/>
        <dbReference type="ChEBI" id="CHEBI:62899"/>
        <dbReference type="ChEBI" id="CHEBI:77846"/>
        <dbReference type="ChEBI" id="CHEBI:90778"/>
        <dbReference type="ChEBI" id="CHEBI:232372"/>
        <dbReference type="EC" id="2.8.1.10"/>
    </reaction>
</comment>
<comment type="subcellular location">
    <subcellularLocation>
        <location evidence="8">Cytoplasm</location>
    </subcellularLocation>
</comment>
<evidence type="ECO:0000256" key="5">
    <source>
        <dbReference type="ARBA" id="ARBA00022977"/>
    </source>
</evidence>
<keyword evidence="8" id="KW-0963">Cytoplasm</keyword>
<comment type="caution">
    <text evidence="10">The sequence shown here is derived from an EMBL/GenBank/DDBJ whole genome shotgun (WGS) entry which is preliminary data.</text>
</comment>
<feature type="domain" description="Thiazole synthase ThiG" evidence="9">
    <location>
        <begin position="6"/>
        <end position="248"/>
    </location>
</feature>
<proteinExistence type="inferred from homology"/>
<organism evidence="10 11">
    <name type="scientific">Cetobacterium somerae ATCC BAA-474</name>
    <dbReference type="NCBI Taxonomy" id="1319815"/>
    <lineage>
        <taxon>Bacteria</taxon>
        <taxon>Fusobacteriati</taxon>
        <taxon>Fusobacteriota</taxon>
        <taxon>Fusobacteriia</taxon>
        <taxon>Fusobacteriales</taxon>
        <taxon>Fusobacteriaceae</taxon>
        <taxon>Cetobacterium</taxon>
    </lineage>
</organism>
<evidence type="ECO:0000256" key="8">
    <source>
        <dbReference type="HAMAP-Rule" id="MF_00443"/>
    </source>
</evidence>
<keyword evidence="11" id="KW-1185">Reference proteome</keyword>
<dbReference type="Gene3D" id="3.20.20.70">
    <property type="entry name" value="Aldolase class I"/>
    <property type="match status" value="1"/>
</dbReference>
<evidence type="ECO:0000256" key="7">
    <source>
        <dbReference type="ARBA" id="ARBA00049897"/>
    </source>
</evidence>
<evidence type="ECO:0000313" key="11">
    <source>
        <dbReference type="Proteomes" id="UP000017081"/>
    </source>
</evidence>
<dbReference type="PANTHER" id="PTHR34266:SF2">
    <property type="entry name" value="THIAZOLE SYNTHASE"/>
    <property type="match status" value="1"/>
</dbReference>
<feature type="active site" description="Schiff-base intermediate with DXP" evidence="8">
    <location>
        <position position="96"/>
    </location>
</feature>
<evidence type="ECO:0000256" key="4">
    <source>
        <dbReference type="ARBA" id="ARBA00022679"/>
    </source>
</evidence>
<dbReference type="CDD" id="cd04728">
    <property type="entry name" value="ThiG"/>
    <property type="match status" value="1"/>
</dbReference>
<dbReference type="Proteomes" id="UP000017081">
    <property type="component" value="Unassembled WGS sequence"/>
</dbReference>
<comment type="function">
    <text evidence="1 8">Catalyzes the rearrangement of 1-deoxy-D-xylulose 5-phosphate (DXP) to produce the thiazole phosphate moiety of thiamine. Sulfur is provided by the thiocarboxylate moiety of the carrier protein ThiS. In vitro, sulfur can be provided by H(2)S.</text>
</comment>
<comment type="pathway">
    <text evidence="2 8">Cofactor biosynthesis; thiamine diphosphate biosynthesis.</text>
</comment>
<evidence type="ECO:0000256" key="3">
    <source>
        <dbReference type="ARBA" id="ARBA00011960"/>
    </source>
</evidence>
<keyword evidence="5 8" id="KW-0784">Thiamine biosynthesis</keyword>
<dbReference type="Pfam" id="PF05690">
    <property type="entry name" value="ThiG"/>
    <property type="match status" value="1"/>
</dbReference>
<dbReference type="GO" id="GO:0009229">
    <property type="term" value="P:thiamine diphosphate biosynthetic process"/>
    <property type="evidence" value="ECO:0007669"/>
    <property type="project" value="UniProtKB-UniRule"/>
</dbReference>
<dbReference type="eggNOG" id="COG2022">
    <property type="taxonomic scope" value="Bacteria"/>
</dbReference>
<dbReference type="EC" id="2.8.1.10" evidence="3 8"/>
<dbReference type="InterPro" id="IPR013785">
    <property type="entry name" value="Aldolase_TIM"/>
</dbReference>
<dbReference type="HOGENOM" id="CLU_062233_1_0_0"/>
<dbReference type="SUPFAM" id="SSF110399">
    <property type="entry name" value="ThiG-like"/>
    <property type="match status" value="1"/>
</dbReference>
<dbReference type="RefSeq" id="WP_023049732.1">
    <property type="nucleotide sequence ID" value="NZ_CP173062.2"/>
</dbReference>
<gene>
    <name evidence="8" type="primary">thiG</name>
    <name evidence="10" type="ORF">HMPREF0202_00183</name>
</gene>
<comment type="similarity">
    <text evidence="8">Belongs to the ThiG family.</text>
</comment>
<keyword evidence="6 8" id="KW-0704">Schiff base</keyword>
<dbReference type="PANTHER" id="PTHR34266">
    <property type="entry name" value="THIAZOLE SYNTHASE"/>
    <property type="match status" value="1"/>
</dbReference>
<dbReference type="InterPro" id="IPR008867">
    <property type="entry name" value="ThiG"/>
</dbReference>
<keyword evidence="4 8" id="KW-0808">Transferase</keyword>
<reference evidence="10 11" key="1">
    <citation type="submission" date="2013-08" db="EMBL/GenBank/DDBJ databases">
        <authorList>
            <person name="Weinstock G."/>
            <person name="Sodergren E."/>
            <person name="Wylie T."/>
            <person name="Fulton L."/>
            <person name="Fulton R."/>
            <person name="Fronick C."/>
            <person name="O'Laughlin M."/>
            <person name="Godfrey J."/>
            <person name="Miner T."/>
            <person name="Herter B."/>
            <person name="Appelbaum E."/>
            <person name="Cordes M."/>
            <person name="Lek S."/>
            <person name="Wollam A."/>
            <person name="Pepin K.H."/>
            <person name="Palsikar V.B."/>
            <person name="Mitreva M."/>
            <person name="Wilson R.K."/>
        </authorList>
    </citation>
    <scope>NUCLEOTIDE SEQUENCE [LARGE SCALE GENOMIC DNA]</scope>
    <source>
        <strain evidence="10 11">ATCC BAA-474</strain>
    </source>
</reference>
<comment type="subunit">
    <text evidence="8">Homotetramer. Forms heterodimers with either ThiH or ThiS.</text>
</comment>
<evidence type="ECO:0000256" key="2">
    <source>
        <dbReference type="ARBA" id="ARBA00004948"/>
    </source>
</evidence>
<dbReference type="InterPro" id="IPR033983">
    <property type="entry name" value="Thiazole_synthase_ThiG"/>
</dbReference>
<dbReference type="HAMAP" id="MF_00443">
    <property type="entry name" value="ThiG"/>
    <property type="match status" value="1"/>
</dbReference>
<evidence type="ECO:0000313" key="10">
    <source>
        <dbReference type="EMBL" id="ERT69980.1"/>
    </source>
</evidence>